<dbReference type="InterPro" id="IPR052462">
    <property type="entry name" value="SLIRP/GR-RBP-like"/>
</dbReference>
<evidence type="ECO:0000259" key="4">
    <source>
        <dbReference type="PROSITE" id="PS50102"/>
    </source>
</evidence>
<dbReference type="PROSITE" id="PS50102">
    <property type="entry name" value="RRM"/>
    <property type="match status" value="1"/>
</dbReference>
<evidence type="ECO:0000313" key="6">
    <source>
        <dbReference type="Proteomes" id="UP001497512"/>
    </source>
</evidence>
<name>A0ABP0TI25_9BRYO</name>
<dbReference type="InterPro" id="IPR000504">
    <property type="entry name" value="RRM_dom"/>
</dbReference>
<accession>A0ABP0TI25</accession>
<dbReference type="EMBL" id="OZ019903">
    <property type="protein sequence ID" value="CAK9197109.1"/>
    <property type="molecule type" value="Genomic_DNA"/>
</dbReference>
<evidence type="ECO:0000256" key="1">
    <source>
        <dbReference type="ARBA" id="ARBA00022884"/>
    </source>
</evidence>
<keyword evidence="6" id="KW-1185">Reference proteome</keyword>
<feature type="compositionally biased region" description="Gly residues" evidence="3">
    <location>
        <begin position="86"/>
        <end position="170"/>
    </location>
</feature>
<proteinExistence type="predicted"/>
<dbReference type="InterPro" id="IPR012677">
    <property type="entry name" value="Nucleotide-bd_a/b_plait_sf"/>
</dbReference>
<keyword evidence="1 2" id="KW-0694">RNA-binding</keyword>
<dbReference type="CDD" id="cd21608">
    <property type="entry name" value="RRM2_NsCP33_like"/>
    <property type="match status" value="1"/>
</dbReference>
<dbReference type="SUPFAM" id="SSF54928">
    <property type="entry name" value="RNA-binding domain, RBD"/>
    <property type="match status" value="1"/>
</dbReference>
<feature type="region of interest" description="Disordered" evidence="3">
    <location>
        <begin position="74"/>
        <end position="179"/>
    </location>
</feature>
<evidence type="ECO:0000256" key="3">
    <source>
        <dbReference type="SAM" id="MobiDB-lite"/>
    </source>
</evidence>
<dbReference type="Proteomes" id="UP001497512">
    <property type="component" value="Chromosome 11"/>
</dbReference>
<protein>
    <recommendedName>
        <fullName evidence="4">RRM domain-containing protein</fullName>
    </recommendedName>
</protein>
<evidence type="ECO:0000256" key="2">
    <source>
        <dbReference type="PROSITE-ProRule" id="PRU00176"/>
    </source>
</evidence>
<dbReference type="InterPro" id="IPR035979">
    <property type="entry name" value="RBD_domain_sf"/>
</dbReference>
<dbReference type="PANTHER" id="PTHR48027">
    <property type="entry name" value="HETEROGENEOUS NUCLEAR RIBONUCLEOPROTEIN 87F-RELATED"/>
    <property type="match status" value="1"/>
</dbReference>
<gene>
    <name evidence="5" type="ORF">CSSPTR1EN2_LOCUS3810</name>
</gene>
<dbReference type="Pfam" id="PF00076">
    <property type="entry name" value="RRM_1"/>
    <property type="match status" value="1"/>
</dbReference>
<evidence type="ECO:0000313" key="5">
    <source>
        <dbReference type="EMBL" id="CAK9197109.1"/>
    </source>
</evidence>
<organism evidence="5 6">
    <name type="scientific">Sphagnum troendelagicum</name>
    <dbReference type="NCBI Taxonomy" id="128251"/>
    <lineage>
        <taxon>Eukaryota</taxon>
        <taxon>Viridiplantae</taxon>
        <taxon>Streptophyta</taxon>
        <taxon>Embryophyta</taxon>
        <taxon>Bryophyta</taxon>
        <taxon>Sphagnophytina</taxon>
        <taxon>Sphagnopsida</taxon>
        <taxon>Sphagnales</taxon>
        <taxon>Sphagnaceae</taxon>
        <taxon>Sphagnum</taxon>
    </lineage>
</organism>
<reference evidence="5" key="1">
    <citation type="submission" date="2024-02" db="EMBL/GenBank/DDBJ databases">
        <authorList>
            <consortium name="ELIXIR-Norway"/>
            <consortium name="Elixir Norway"/>
        </authorList>
    </citation>
    <scope>NUCLEOTIDE SEQUENCE</scope>
</reference>
<sequence length="179" mass="17252">MGESEYRCFVGGLAWATDDSRLESAFSSFGEVTQSKVISDRETGRSRGFGFVTFADEQAMLKAIAEMNGKELDGRNITVNQAQSRSGGGGGGGGGGERGGGYRSGGGGGGGGYGGGGGGSRYGGGGGYGDNERGSSGGGGYGGRGGGGYGGGGGGYGNGGGGGRGSGGGNWRDRNDSAY</sequence>
<feature type="domain" description="RRM" evidence="4">
    <location>
        <begin position="6"/>
        <end position="84"/>
    </location>
</feature>
<dbReference type="SMART" id="SM00360">
    <property type="entry name" value="RRM"/>
    <property type="match status" value="1"/>
</dbReference>
<dbReference type="InterPro" id="IPR048289">
    <property type="entry name" value="RRM2_NsCP33-like"/>
</dbReference>
<dbReference type="Gene3D" id="3.30.70.330">
    <property type="match status" value="1"/>
</dbReference>